<evidence type="ECO:0008006" key="3">
    <source>
        <dbReference type="Google" id="ProtNLM"/>
    </source>
</evidence>
<dbReference type="EMBL" id="JASUBT010000022">
    <property type="protein sequence ID" value="MDL4937544.1"/>
    <property type="molecule type" value="Genomic_DNA"/>
</dbReference>
<dbReference type="RefSeq" id="WP_103301255.1">
    <property type="nucleotide sequence ID" value="NZ_CP078506.1"/>
</dbReference>
<protein>
    <recommendedName>
        <fullName evidence="3">Phage protein</fullName>
    </recommendedName>
</protein>
<accession>A0ABD4ZXQ3</accession>
<evidence type="ECO:0000313" key="1">
    <source>
        <dbReference type="EMBL" id="MDL4937544.1"/>
    </source>
</evidence>
<organism evidence="1 2">
    <name type="scientific">Enterococcus gallinarum</name>
    <dbReference type="NCBI Taxonomy" id="1353"/>
    <lineage>
        <taxon>Bacteria</taxon>
        <taxon>Bacillati</taxon>
        <taxon>Bacillota</taxon>
        <taxon>Bacilli</taxon>
        <taxon>Lactobacillales</taxon>
        <taxon>Enterococcaceae</taxon>
        <taxon>Enterococcus</taxon>
    </lineage>
</organism>
<proteinExistence type="predicted"/>
<dbReference type="AlphaFoldDB" id="A0ABD4ZXQ3"/>
<comment type="caution">
    <text evidence="1">The sequence shown here is derived from an EMBL/GenBank/DDBJ whole genome shotgun (WGS) entry which is preliminary data.</text>
</comment>
<gene>
    <name evidence="1" type="ORF">QRX88_17725</name>
</gene>
<name>A0ABD4ZXQ3_ENTGA</name>
<dbReference type="Proteomes" id="UP001241571">
    <property type="component" value="Unassembled WGS sequence"/>
</dbReference>
<reference evidence="1 2" key="1">
    <citation type="submission" date="2023-06" db="EMBL/GenBank/DDBJ databases">
        <title>Acute promotion of culturable opportunistic pathogens and persistent increase of antibiotic resistance following antibiotic exposure in mouse gut microbiota.</title>
        <authorList>
            <person name="Li L."/>
            <person name="Wang B."/>
            <person name="Sun Y."/>
            <person name="Wang M."/>
            <person name="Xu H."/>
        </authorList>
    </citation>
    <scope>NUCLEOTIDE SEQUENCE [LARGE SCALE GENOMIC DNA]</scope>
    <source>
        <strain evidence="1 2">CRI2_2</strain>
    </source>
</reference>
<evidence type="ECO:0000313" key="2">
    <source>
        <dbReference type="Proteomes" id="UP001241571"/>
    </source>
</evidence>
<sequence>MREITAIQLVKDLSILDTMDQLPTYYARFCLDDYLVEEVQEAIKKCNDIYPAYYFTHELVYGGFGHDLVVIDIKRKQAYDCIPKFHTYEELFEKLEKKYGIKTTAKFHCKPTERLTTKEFQQILAFYQSICVDSLFETDDNVT</sequence>